<reference evidence="1" key="1">
    <citation type="journal article" date="2023" name="Science">
        <title>Genome structures resolve the early diversification of teleost fishes.</title>
        <authorList>
            <person name="Parey E."/>
            <person name="Louis A."/>
            <person name="Montfort J."/>
            <person name="Bouchez O."/>
            <person name="Roques C."/>
            <person name="Iampietro C."/>
            <person name="Lluch J."/>
            <person name="Castinel A."/>
            <person name="Donnadieu C."/>
            <person name="Desvignes T."/>
            <person name="Floi Bucao C."/>
            <person name="Jouanno E."/>
            <person name="Wen M."/>
            <person name="Mejri S."/>
            <person name="Dirks R."/>
            <person name="Jansen H."/>
            <person name="Henkel C."/>
            <person name="Chen W.J."/>
            <person name="Zahm M."/>
            <person name="Cabau C."/>
            <person name="Klopp C."/>
            <person name="Thompson A.W."/>
            <person name="Robinson-Rechavi M."/>
            <person name="Braasch I."/>
            <person name="Lecointre G."/>
            <person name="Bobe J."/>
            <person name="Postlethwait J.H."/>
            <person name="Berthelot C."/>
            <person name="Roest Crollius H."/>
            <person name="Guiguen Y."/>
        </authorList>
    </citation>
    <scope>NUCLEOTIDE SEQUENCE</scope>
    <source>
        <strain evidence="1">NC1722</strain>
    </source>
</reference>
<keyword evidence="2" id="KW-1185">Reference proteome</keyword>
<dbReference type="EMBL" id="JAINUG010000205">
    <property type="protein sequence ID" value="KAJ8387846.1"/>
    <property type="molecule type" value="Genomic_DNA"/>
</dbReference>
<accession>A0AAD7RRW1</accession>
<evidence type="ECO:0000313" key="2">
    <source>
        <dbReference type="Proteomes" id="UP001221898"/>
    </source>
</evidence>
<protein>
    <submittedName>
        <fullName evidence="1">Uncharacterized protein</fullName>
    </submittedName>
</protein>
<dbReference type="AlphaFoldDB" id="A0AAD7RRW1"/>
<gene>
    <name evidence="1" type="ORF">AAFF_G00149950</name>
</gene>
<proteinExistence type="predicted"/>
<name>A0AAD7RRW1_9TELE</name>
<comment type="caution">
    <text evidence="1">The sequence shown here is derived from an EMBL/GenBank/DDBJ whole genome shotgun (WGS) entry which is preliminary data.</text>
</comment>
<dbReference type="Proteomes" id="UP001221898">
    <property type="component" value="Unassembled WGS sequence"/>
</dbReference>
<sequence>MWVARAADVVWKRFLQCERQPGEGLRSLFPSQDGEEDAFPKTCGFAAPPLMSSFLGMCSFPLRFGEKGLFFKRSLGWLGARACVVTALFAHGDTNESSSCAALGWAVFNPGGCLQRAGDRLS</sequence>
<evidence type="ECO:0000313" key="1">
    <source>
        <dbReference type="EMBL" id="KAJ8387846.1"/>
    </source>
</evidence>
<organism evidence="1 2">
    <name type="scientific">Aldrovandia affinis</name>
    <dbReference type="NCBI Taxonomy" id="143900"/>
    <lineage>
        <taxon>Eukaryota</taxon>
        <taxon>Metazoa</taxon>
        <taxon>Chordata</taxon>
        <taxon>Craniata</taxon>
        <taxon>Vertebrata</taxon>
        <taxon>Euteleostomi</taxon>
        <taxon>Actinopterygii</taxon>
        <taxon>Neopterygii</taxon>
        <taxon>Teleostei</taxon>
        <taxon>Notacanthiformes</taxon>
        <taxon>Halosauridae</taxon>
        <taxon>Aldrovandia</taxon>
    </lineage>
</organism>